<comment type="similarity">
    <text evidence="3">In the N-terminal section; belongs to the PINc/VapC protein family.</text>
</comment>
<feature type="domain" description="PIN" evidence="4">
    <location>
        <begin position="3"/>
        <end position="129"/>
    </location>
</feature>
<dbReference type="EMBL" id="AUZI01000012">
    <property type="protein sequence ID" value="KID49270.1"/>
    <property type="molecule type" value="Genomic_DNA"/>
</dbReference>
<dbReference type="GO" id="GO:0005829">
    <property type="term" value="C:cytosol"/>
    <property type="evidence" value="ECO:0007669"/>
    <property type="project" value="TreeGrafter"/>
</dbReference>
<evidence type="ECO:0000259" key="4">
    <source>
        <dbReference type="SMART" id="SM00670"/>
    </source>
</evidence>
<dbReference type="FunFam" id="3.40.50.300:FF:000013">
    <property type="entry name" value="PhoH family ATPase"/>
    <property type="match status" value="1"/>
</dbReference>
<dbReference type="PANTHER" id="PTHR30473:SF2">
    <property type="entry name" value="PIN DOMAIN-CONTAINING PROTEIN"/>
    <property type="match status" value="1"/>
</dbReference>
<dbReference type="SMART" id="SM00670">
    <property type="entry name" value="PINc"/>
    <property type="match status" value="1"/>
</dbReference>
<dbReference type="InterPro" id="IPR002716">
    <property type="entry name" value="PIN_dom"/>
</dbReference>
<evidence type="ECO:0000313" key="5">
    <source>
        <dbReference type="EMBL" id="KID49270.1"/>
    </source>
</evidence>
<dbReference type="InterPro" id="IPR027417">
    <property type="entry name" value="P-loop_NTPase"/>
</dbReference>
<gene>
    <name evidence="5" type="ORF">C095_05635</name>
</gene>
<dbReference type="CDD" id="cd09883">
    <property type="entry name" value="PIN_VapC_PhoHL-ATPase"/>
    <property type="match status" value="1"/>
</dbReference>
<evidence type="ECO:0000256" key="3">
    <source>
        <dbReference type="ARBA" id="ARBA00046345"/>
    </source>
</evidence>
<name>A0A017H413_9FUSO</name>
<dbReference type="InterPro" id="IPR003714">
    <property type="entry name" value="PhoH"/>
</dbReference>
<dbReference type="PATRIC" id="fig|1226633.4.peg.1139"/>
<evidence type="ECO:0000256" key="1">
    <source>
        <dbReference type="ARBA" id="ARBA00022741"/>
    </source>
</evidence>
<sequence length="435" mass="49123">MRKIFVLDTNVLIHDPYCIYKFEDNEVVVPIFVIEEIDKLKRNPNTAIQARLVSRVIDEIRKKGSLYQGVELENDIFFRVEINNNKEDLPEVLRRDIVDNMIISVTLGIQKKNPETRVVIVSKDINMRIKADALNLEVQDYKNDKVDYSELYTGFIDISVSEDLLEDYGKLGKISIDKLALSPENLTPNCFIRMNCEKEFSTGRYANGKVRKIILGDIEAWGLRARNEEQRFAMELLMDESVKVVTLVGGAGTGKTLLAIAAALEQVVERKKYKKIFIARPIIPMGKDLGYLPGSEKEKLKPWMQPIFDNIEFLSNSRGDKTGEKVVQGLESMGLMKIEPLTYIRGRSIPAGFIVIDEAQNLTPLEIKTIVTRVGENTKIVFTGDPAQIDNPYLDANTNGLTYLAEKLKNESILGHITLVKGERSEVAEIAAKLL</sequence>
<proteinExistence type="inferred from homology"/>
<dbReference type="InterPro" id="IPR029060">
    <property type="entry name" value="PIN-like_dom_sf"/>
</dbReference>
<keyword evidence="1" id="KW-0547">Nucleotide-binding</keyword>
<dbReference type="SUPFAM" id="SSF88723">
    <property type="entry name" value="PIN domain-like"/>
    <property type="match status" value="1"/>
</dbReference>
<keyword evidence="2" id="KW-0067">ATP-binding</keyword>
<dbReference type="RefSeq" id="WP_039121745.1">
    <property type="nucleotide sequence ID" value="NZ_AOJP01000006.1"/>
</dbReference>
<dbReference type="Pfam" id="PF13638">
    <property type="entry name" value="PIN_4"/>
    <property type="match status" value="1"/>
</dbReference>
<organism evidence="5 6">
    <name type="scientific">Fusobacterium necrophorum subsp. funduliforme B35</name>
    <dbReference type="NCBI Taxonomy" id="1226633"/>
    <lineage>
        <taxon>Bacteria</taxon>
        <taxon>Fusobacteriati</taxon>
        <taxon>Fusobacteriota</taxon>
        <taxon>Fusobacteriia</taxon>
        <taxon>Fusobacteriales</taxon>
        <taxon>Fusobacteriaceae</taxon>
        <taxon>Fusobacterium</taxon>
    </lineage>
</organism>
<dbReference type="GO" id="GO:0005524">
    <property type="term" value="F:ATP binding"/>
    <property type="evidence" value="ECO:0007669"/>
    <property type="project" value="UniProtKB-KW"/>
</dbReference>
<dbReference type="Gene3D" id="3.40.50.1010">
    <property type="entry name" value="5'-nuclease"/>
    <property type="match status" value="1"/>
</dbReference>
<evidence type="ECO:0000256" key="2">
    <source>
        <dbReference type="ARBA" id="ARBA00022840"/>
    </source>
</evidence>
<dbReference type="AlphaFoldDB" id="A0A017H413"/>
<dbReference type="Gene3D" id="3.40.50.300">
    <property type="entry name" value="P-loop containing nucleotide triphosphate hydrolases"/>
    <property type="match status" value="1"/>
</dbReference>
<dbReference type="Pfam" id="PF02562">
    <property type="entry name" value="PhoH"/>
    <property type="match status" value="1"/>
</dbReference>
<comment type="caution">
    <text evidence="5">The sequence shown here is derived from an EMBL/GenBank/DDBJ whole genome shotgun (WGS) entry which is preliminary data.</text>
</comment>
<dbReference type="SUPFAM" id="SSF52540">
    <property type="entry name" value="P-loop containing nucleoside triphosphate hydrolases"/>
    <property type="match status" value="1"/>
</dbReference>
<accession>A0A017H413</accession>
<dbReference type="Proteomes" id="UP000031184">
    <property type="component" value="Unassembled WGS sequence"/>
</dbReference>
<dbReference type="PANTHER" id="PTHR30473">
    <property type="entry name" value="PROTEIN PHOH"/>
    <property type="match status" value="1"/>
</dbReference>
<reference evidence="5 6" key="1">
    <citation type="submission" date="2013-08" db="EMBL/GenBank/DDBJ databases">
        <title>An opportunistic ruminal bacterium that causes liver abscesses in cattle.</title>
        <authorList>
            <person name="Benahmed F.H."/>
            <person name="Rasmussen M."/>
            <person name="Harbottle H."/>
            <person name="Soppet D."/>
            <person name="Nagaraja T.G."/>
            <person name="Davidson M."/>
        </authorList>
    </citation>
    <scope>NUCLEOTIDE SEQUENCE [LARGE SCALE GENOMIC DNA]</scope>
    <source>
        <strain evidence="5 6">B35</strain>
    </source>
</reference>
<dbReference type="InterPro" id="IPR051451">
    <property type="entry name" value="PhoH2-like"/>
</dbReference>
<evidence type="ECO:0000313" key="6">
    <source>
        <dbReference type="Proteomes" id="UP000031184"/>
    </source>
</evidence>
<dbReference type="OrthoDB" id="9773137at2"/>
<protein>
    <submittedName>
        <fullName evidence="5">Phosphate starvation protein PhoH</fullName>
    </submittedName>
</protein>